<dbReference type="RefSeq" id="WP_273629653.1">
    <property type="nucleotide sequence ID" value="NZ_CP117167.1"/>
</dbReference>
<evidence type="ECO:0000313" key="1">
    <source>
        <dbReference type="EMBL" id="WCT11465.1"/>
    </source>
</evidence>
<proteinExistence type="predicted"/>
<name>A0ABY7T4S4_9SPHI</name>
<protein>
    <submittedName>
        <fullName evidence="1">Uncharacterized protein</fullName>
    </submittedName>
</protein>
<dbReference type="EMBL" id="CP117167">
    <property type="protein sequence ID" value="WCT11465.1"/>
    <property type="molecule type" value="Genomic_DNA"/>
</dbReference>
<keyword evidence="2" id="KW-1185">Reference proteome</keyword>
<reference evidence="1 2" key="1">
    <citation type="submission" date="2023-02" db="EMBL/GenBank/DDBJ databases">
        <title>Genome sequence of Mucilaginibacter jinjuensis strain KACC 16571.</title>
        <authorList>
            <person name="Kim S."/>
            <person name="Heo J."/>
            <person name="Kwon S.-W."/>
        </authorList>
    </citation>
    <scope>NUCLEOTIDE SEQUENCE [LARGE SCALE GENOMIC DNA]</scope>
    <source>
        <strain evidence="1 2">KACC 16571</strain>
    </source>
</reference>
<accession>A0ABY7T4S4</accession>
<evidence type="ECO:0000313" key="2">
    <source>
        <dbReference type="Proteomes" id="UP001216139"/>
    </source>
</evidence>
<gene>
    <name evidence="1" type="ORF">PQO05_22250</name>
</gene>
<sequence length="62" mass="6810">MNKPSQTTNQNADNINKKQWVLPTVEVIGADIIKSGNEFPNYTEASLAAKGKTHAVTQYFVS</sequence>
<dbReference type="Proteomes" id="UP001216139">
    <property type="component" value="Chromosome"/>
</dbReference>
<organism evidence="1 2">
    <name type="scientific">Mucilaginibacter jinjuensis</name>
    <dbReference type="NCBI Taxonomy" id="1176721"/>
    <lineage>
        <taxon>Bacteria</taxon>
        <taxon>Pseudomonadati</taxon>
        <taxon>Bacteroidota</taxon>
        <taxon>Sphingobacteriia</taxon>
        <taxon>Sphingobacteriales</taxon>
        <taxon>Sphingobacteriaceae</taxon>
        <taxon>Mucilaginibacter</taxon>
    </lineage>
</organism>